<proteinExistence type="predicted"/>
<reference evidence="1 2" key="1">
    <citation type="journal article" date="2010" name="Genome Biol. Evol.">
        <title>The sequence of a 1.8-mb bacterial linear plasmid reveals a rich evolutionary reservoir of secondary metabolic pathways.</title>
        <authorList>
            <person name="Medema M.H."/>
            <person name="Trefzer A."/>
            <person name="Kovalchuk A."/>
            <person name="van den Berg M."/>
            <person name="Mueller U."/>
            <person name="Heijne W."/>
            <person name="Wu L."/>
            <person name="Alam M.T."/>
            <person name="Ronning C.M."/>
            <person name="Nierman W.C."/>
            <person name="Bovenberg R.A.L."/>
            <person name="Breitling R."/>
            <person name="Takano E."/>
        </authorList>
    </citation>
    <scope>NUCLEOTIDE SEQUENCE [LARGE SCALE GENOMIC DNA]</scope>
    <source>
        <strain evidence="2">ATCC 27064 / DSM 738 / JCM 4710 / NBRC 13307 / NCIMB 12785 / NRRL 3585 / VKM Ac-602</strain>
        <plasmid evidence="1">pSCL4</plasmid>
    </source>
</reference>
<keyword evidence="2" id="KW-1185">Reference proteome</keyword>
<accession>D5SHY0</accession>
<protein>
    <submittedName>
        <fullName evidence="1">Uncharacterized protein</fullName>
    </submittedName>
</protein>
<gene>
    <name evidence="1" type="ORF">SCLAV_p0028</name>
</gene>
<name>D5SHY0_STRCL</name>
<geneLocation type="plasmid" evidence="1 2">
    <name>pSCL4</name>
</geneLocation>
<dbReference type="EMBL" id="CM000914">
    <property type="protein sequence ID" value="EFG03523.2"/>
    <property type="molecule type" value="Genomic_DNA"/>
</dbReference>
<dbReference type="Proteomes" id="UP000002357">
    <property type="component" value="Plasmid pSCL4"/>
</dbReference>
<keyword evidence="1" id="KW-0614">Plasmid</keyword>
<sequence>MVWPAERPGQGQGAYRGLLTDRLPTSRTRSGNFRRCSSVIRVAVAVIGYPHDRWR</sequence>
<dbReference type="AlphaFoldDB" id="D5SHY0"/>
<evidence type="ECO:0000313" key="2">
    <source>
        <dbReference type="Proteomes" id="UP000002357"/>
    </source>
</evidence>
<evidence type="ECO:0000313" key="1">
    <source>
        <dbReference type="EMBL" id="EFG03523.2"/>
    </source>
</evidence>
<organism evidence="1 2">
    <name type="scientific">Streptomyces clavuligerus</name>
    <dbReference type="NCBI Taxonomy" id="1901"/>
    <lineage>
        <taxon>Bacteria</taxon>
        <taxon>Bacillati</taxon>
        <taxon>Actinomycetota</taxon>
        <taxon>Actinomycetes</taxon>
        <taxon>Kitasatosporales</taxon>
        <taxon>Streptomycetaceae</taxon>
        <taxon>Streptomyces</taxon>
    </lineage>
</organism>